<reference evidence="5 6" key="1">
    <citation type="submission" date="2020-12" db="EMBL/GenBank/DDBJ databases">
        <authorList>
            <person name="Ruan W."/>
            <person name="Khan S.A."/>
            <person name="Jeon C.O."/>
        </authorList>
    </citation>
    <scope>NUCLEOTIDE SEQUENCE [LARGE SCALE GENOMIC DNA]</scope>
    <source>
        <strain evidence="5 6">MA-13</strain>
    </source>
</reference>
<dbReference type="SUPFAM" id="SSF46894">
    <property type="entry name" value="C-terminal effector domain of the bipartite response regulators"/>
    <property type="match status" value="1"/>
</dbReference>
<feature type="transmembrane region" description="Helical" evidence="3">
    <location>
        <begin position="130"/>
        <end position="151"/>
    </location>
</feature>
<protein>
    <submittedName>
        <fullName evidence="5">Response regulator</fullName>
    </submittedName>
</protein>
<evidence type="ECO:0000313" key="5">
    <source>
        <dbReference type="EMBL" id="MBZ9611015.1"/>
    </source>
</evidence>
<dbReference type="PROSITE" id="PS50110">
    <property type="entry name" value="RESPONSE_REGULATORY"/>
    <property type="match status" value="1"/>
</dbReference>
<dbReference type="InterPro" id="IPR011006">
    <property type="entry name" value="CheY-like_superfamily"/>
</dbReference>
<keyword evidence="3" id="KW-0812">Transmembrane</keyword>
<dbReference type="InterPro" id="IPR036388">
    <property type="entry name" value="WH-like_DNA-bd_sf"/>
</dbReference>
<dbReference type="EMBL" id="JAERPS020000001">
    <property type="protein sequence ID" value="MBZ9611015.1"/>
    <property type="molecule type" value="Genomic_DNA"/>
</dbReference>
<reference evidence="5 6" key="2">
    <citation type="submission" date="2021-08" db="EMBL/GenBank/DDBJ databases">
        <title>Rheinheimera aquimaris sp. nov., isolated from seawater of the East Sea in Korea.</title>
        <authorList>
            <person name="Kim K.H."/>
            <person name="Wenting R."/>
            <person name="Kim K.R."/>
            <person name="Jeon C.O."/>
        </authorList>
    </citation>
    <scope>NUCLEOTIDE SEQUENCE [LARGE SCALE GENOMIC DNA]</scope>
    <source>
        <strain evidence="5 6">MA-13</strain>
    </source>
</reference>
<dbReference type="InterPro" id="IPR016032">
    <property type="entry name" value="Sig_transdc_resp-reg_C-effctor"/>
</dbReference>
<dbReference type="Pfam" id="PF00486">
    <property type="entry name" value="Trans_reg_C"/>
    <property type="match status" value="1"/>
</dbReference>
<name>A0ABS7X772_9GAMM</name>
<dbReference type="SUPFAM" id="SSF52172">
    <property type="entry name" value="CheY-like"/>
    <property type="match status" value="1"/>
</dbReference>
<comment type="caution">
    <text evidence="5">The sequence shown here is derived from an EMBL/GenBank/DDBJ whole genome shotgun (WGS) entry which is preliminary data.</text>
</comment>
<evidence type="ECO:0000256" key="3">
    <source>
        <dbReference type="SAM" id="Phobius"/>
    </source>
</evidence>
<evidence type="ECO:0000256" key="1">
    <source>
        <dbReference type="ARBA" id="ARBA00023125"/>
    </source>
</evidence>
<evidence type="ECO:0000259" key="4">
    <source>
        <dbReference type="PROSITE" id="PS50110"/>
    </source>
</evidence>
<sequence length="293" mass="32463">MNYKLGPYVLDPTSLVISCQGQAVHCDDRIVLLLKLLAERYPEPCETQCLLTELWPKRVVSISSLAKLVSDSRLFFKNIGLATPIIQTVHGRGYRLTHDIAQNLKLQNAYQPPTATIGAARTDKRLRFRFTVLAVAAIPLLAILAIAAKMLPTDSAVHLKIAEPDNISGRILWVDDHPENNSAEIAYFEQKQFAVYKVTSSKDALALLSMYQYQVIISDMGRNANPVAGLHLAELIRAKDINTPYIIYTIMPSAGQKNTAASYGANAVVVDKDVLYSTVHHFINHQQVADNSH</sequence>
<evidence type="ECO:0000256" key="2">
    <source>
        <dbReference type="PROSITE-ProRule" id="PRU00169"/>
    </source>
</evidence>
<feature type="domain" description="Response regulatory" evidence="4">
    <location>
        <begin position="170"/>
        <end position="287"/>
    </location>
</feature>
<organism evidence="5 6">
    <name type="scientific">Rheinheimera maricola</name>
    <dbReference type="NCBI Taxonomy" id="2793282"/>
    <lineage>
        <taxon>Bacteria</taxon>
        <taxon>Pseudomonadati</taxon>
        <taxon>Pseudomonadota</taxon>
        <taxon>Gammaproteobacteria</taxon>
        <taxon>Chromatiales</taxon>
        <taxon>Chromatiaceae</taxon>
        <taxon>Rheinheimera</taxon>
    </lineage>
</organism>
<keyword evidence="6" id="KW-1185">Reference proteome</keyword>
<keyword evidence="2" id="KW-0597">Phosphoprotein</keyword>
<dbReference type="Proteomes" id="UP000663814">
    <property type="component" value="Unassembled WGS sequence"/>
</dbReference>
<feature type="modified residue" description="4-aspartylphosphate" evidence="2">
    <location>
        <position position="219"/>
    </location>
</feature>
<keyword evidence="3" id="KW-0472">Membrane</keyword>
<dbReference type="InterPro" id="IPR001789">
    <property type="entry name" value="Sig_transdc_resp-reg_receiver"/>
</dbReference>
<keyword evidence="1" id="KW-0238">DNA-binding</keyword>
<dbReference type="RefSeq" id="WP_205310420.1">
    <property type="nucleotide sequence ID" value="NZ_JAERPS020000001.1"/>
</dbReference>
<proteinExistence type="predicted"/>
<evidence type="ECO:0000313" key="6">
    <source>
        <dbReference type="Proteomes" id="UP000663814"/>
    </source>
</evidence>
<keyword evidence="3" id="KW-1133">Transmembrane helix</keyword>
<accession>A0ABS7X772</accession>
<dbReference type="InterPro" id="IPR001867">
    <property type="entry name" value="OmpR/PhoB-type_DNA-bd"/>
</dbReference>
<dbReference type="Gene3D" id="3.40.50.2300">
    <property type="match status" value="1"/>
</dbReference>
<dbReference type="Pfam" id="PF00072">
    <property type="entry name" value="Response_reg"/>
    <property type="match status" value="1"/>
</dbReference>
<dbReference type="Gene3D" id="1.10.10.10">
    <property type="entry name" value="Winged helix-like DNA-binding domain superfamily/Winged helix DNA-binding domain"/>
    <property type="match status" value="1"/>
</dbReference>
<gene>
    <name evidence="5" type="ORF">I4W93_005360</name>
</gene>